<organism evidence="1 2">
    <name type="scientific">Potamilus streckersoni</name>
    <dbReference type="NCBI Taxonomy" id="2493646"/>
    <lineage>
        <taxon>Eukaryota</taxon>
        <taxon>Metazoa</taxon>
        <taxon>Spiralia</taxon>
        <taxon>Lophotrochozoa</taxon>
        <taxon>Mollusca</taxon>
        <taxon>Bivalvia</taxon>
        <taxon>Autobranchia</taxon>
        <taxon>Heteroconchia</taxon>
        <taxon>Palaeoheterodonta</taxon>
        <taxon>Unionida</taxon>
        <taxon>Unionoidea</taxon>
        <taxon>Unionidae</taxon>
        <taxon>Ambleminae</taxon>
        <taxon>Lampsilini</taxon>
        <taxon>Potamilus</taxon>
    </lineage>
</organism>
<evidence type="ECO:0000313" key="1">
    <source>
        <dbReference type="EMBL" id="KAK3577611.1"/>
    </source>
</evidence>
<dbReference type="AlphaFoldDB" id="A0AAE0RQC5"/>
<comment type="caution">
    <text evidence="1">The sequence shown here is derived from an EMBL/GenBank/DDBJ whole genome shotgun (WGS) entry which is preliminary data.</text>
</comment>
<evidence type="ECO:0000313" key="2">
    <source>
        <dbReference type="Proteomes" id="UP001195483"/>
    </source>
</evidence>
<sequence>MIALQKVMKQEHLIFFYLTATKQYVTTKTLIPPIVRHLNMKNYQMGLKGRQSLQSTYTPIRCIPQQREEKLFNCPILKLSLVFRSNYGDQKL</sequence>
<dbReference type="Proteomes" id="UP001195483">
    <property type="component" value="Unassembled WGS sequence"/>
</dbReference>
<gene>
    <name evidence="1" type="ORF">CHS0354_003029</name>
</gene>
<name>A0AAE0RQC5_9BIVA</name>
<reference evidence="1" key="2">
    <citation type="journal article" date="2021" name="Genome Biol. Evol.">
        <title>Developing a high-quality reference genome for a parasitic bivalve with doubly uniparental inheritance (Bivalvia: Unionida).</title>
        <authorList>
            <person name="Smith C.H."/>
        </authorList>
    </citation>
    <scope>NUCLEOTIDE SEQUENCE</scope>
    <source>
        <strain evidence="1">CHS0354</strain>
        <tissue evidence="1">Mantle</tissue>
    </source>
</reference>
<accession>A0AAE0RQC5</accession>
<dbReference type="EMBL" id="JAEAOA010000250">
    <property type="protein sequence ID" value="KAK3577611.1"/>
    <property type="molecule type" value="Genomic_DNA"/>
</dbReference>
<reference evidence="1" key="3">
    <citation type="submission" date="2023-05" db="EMBL/GenBank/DDBJ databases">
        <authorList>
            <person name="Smith C.H."/>
        </authorList>
    </citation>
    <scope>NUCLEOTIDE SEQUENCE</scope>
    <source>
        <strain evidence="1">CHS0354</strain>
        <tissue evidence="1">Mantle</tissue>
    </source>
</reference>
<reference evidence="1" key="1">
    <citation type="journal article" date="2021" name="Genome Biol. Evol.">
        <title>A High-Quality Reference Genome for a Parasitic Bivalve with Doubly Uniparental Inheritance (Bivalvia: Unionida).</title>
        <authorList>
            <person name="Smith C.H."/>
        </authorList>
    </citation>
    <scope>NUCLEOTIDE SEQUENCE</scope>
    <source>
        <strain evidence="1">CHS0354</strain>
    </source>
</reference>
<keyword evidence="2" id="KW-1185">Reference proteome</keyword>
<protein>
    <submittedName>
        <fullName evidence="1">Uncharacterized protein</fullName>
    </submittedName>
</protein>
<proteinExistence type="predicted"/>